<feature type="domain" description="Methylated-DNA-[protein]-cysteine S-methyltransferase DNA binding" evidence="2">
    <location>
        <begin position="4"/>
        <end position="77"/>
    </location>
</feature>
<dbReference type="GO" id="GO:0003824">
    <property type="term" value="F:catalytic activity"/>
    <property type="evidence" value="ECO:0007669"/>
    <property type="project" value="InterPro"/>
</dbReference>
<dbReference type="GO" id="GO:0006281">
    <property type="term" value="P:DNA repair"/>
    <property type="evidence" value="ECO:0007669"/>
    <property type="project" value="InterPro"/>
</dbReference>
<evidence type="ECO:0000313" key="4">
    <source>
        <dbReference type="Proteomes" id="UP000613840"/>
    </source>
</evidence>
<sequence length="102" mass="10982">MREDFVEAVLNAVESIPAGQVASYGDIAEFVGAGGPRQVGSVMSHYGGAVCWWRVVRADGRPADGLQERALALLAEDGAPIRNGRVLIRQARWQGPRRVEPA</sequence>
<dbReference type="SUPFAM" id="SSF46767">
    <property type="entry name" value="Methylated DNA-protein cysteine methyltransferase, C-terminal domain"/>
    <property type="match status" value="1"/>
</dbReference>
<dbReference type="CDD" id="cd06445">
    <property type="entry name" value="ATase"/>
    <property type="match status" value="1"/>
</dbReference>
<dbReference type="InterPro" id="IPR036217">
    <property type="entry name" value="MethylDNA_cys_MeTrfase_DNAb"/>
</dbReference>
<dbReference type="InterPro" id="IPR036388">
    <property type="entry name" value="WH-like_DNA-bd_sf"/>
</dbReference>
<name>A0A917SBC9_9ACTN</name>
<accession>A0A917SBC9</accession>
<dbReference type="Proteomes" id="UP000613840">
    <property type="component" value="Unassembled WGS sequence"/>
</dbReference>
<dbReference type="AlphaFoldDB" id="A0A917SBC9"/>
<reference evidence="3" key="2">
    <citation type="submission" date="2020-09" db="EMBL/GenBank/DDBJ databases">
        <authorList>
            <person name="Sun Q."/>
            <person name="Zhou Y."/>
        </authorList>
    </citation>
    <scope>NUCLEOTIDE SEQUENCE</scope>
    <source>
        <strain evidence="3">CGMCC 4.7306</strain>
    </source>
</reference>
<protein>
    <recommendedName>
        <fullName evidence="2">Methylated-DNA-[protein]-cysteine S-methyltransferase DNA binding domain-containing protein</fullName>
    </recommendedName>
</protein>
<evidence type="ECO:0000313" key="3">
    <source>
        <dbReference type="EMBL" id="GGL66199.1"/>
    </source>
</evidence>
<dbReference type="Pfam" id="PF01035">
    <property type="entry name" value="DNA_binding_1"/>
    <property type="match status" value="1"/>
</dbReference>
<dbReference type="InterPro" id="IPR014048">
    <property type="entry name" value="MethylDNA_cys_MeTrfase_DNA-bd"/>
</dbReference>
<dbReference type="Gene3D" id="1.10.10.10">
    <property type="entry name" value="Winged helix-like DNA-binding domain superfamily/Winged helix DNA-binding domain"/>
    <property type="match status" value="1"/>
</dbReference>
<reference evidence="3" key="1">
    <citation type="journal article" date="2014" name="Int. J. Syst. Evol. Microbiol.">
        <title>Complete genome sequence of Corynebacterium casei LMG S-19264T (=DSM 44701T), isolated from a smear-ripened cheese.</title>
        <authorList>
            <consortium name="US DOE Joint Genome Institute (JGI-PGF)"/>
            <person name="Walter F."/>
            <person name="Albersmeier A."/>
            <person name="Kalinowski J."/>
            <person name="Ruckert C."/>
        </authorList>
    </citation>
    <scope>NUCLEOTIDE SEQUENCE</scope>
    <source>
        <strain evidence="3">CGMCC 4.7306</strain>
    </source>
</reference>
<dbReference type="EMBL" id="BMMZ01000006">
    <property type="protein sequence ID" value="GGL66199.1"/>
    <property type="molecule type" value="Genomic_DNA"/>
</dbReference>
<dbReference type="PANTHER" id="PTHR42942">
    <property type="entry name" value="6-O-METHYLGUANINE DNA METHYLTRANSFERASE"/>
    <property type="match status" value="1"/>
</dbReference>
<evidence type="ECO:0000256" key="1">
    <source>
        <dbReference type="ARBA" id="ARBA00022763"/>
    </source>
</evidence>
<comment type="caution">
    <text evidence="3">The sequence shown here is derived from an EMBL/GenBank/DDBJ whole genome shotgun (WGS) entry which is preliminary data.</text>
</comment>
<gene>
    <name evidence="3" type="ORF">GCM10011575_25890</name>
</gene>
<dbReference type="RefSeq" id="WP_229670054.1">
    <property type="nucleotide sequence ID" value="NZ_BMMZ01000006.1"/>
</dbReference>
<dbReference type="InterPro" id="IPR052520">
    <property type="entry name" value="ATL_DNA_repair"/>
</dbReference>
<organism evidence="3 4">
    <name type="scientific">Microlunatus endophyticus</name>
    <dbReference type="NCBI Taxonomy" id="1716077"/>
    <lineage>
        <taxon>Bacteria</taxon>
        <taxon>Bacillati</taxon>
        <taxon>Actinomycetota</taxon>
        <taxon>Actinomycetes</taxon>
        <taxon>Propionibacteriales</taxon>
        <taxon>Propionibacteriaceae</taxon>
        <taxon>Microlunatus</taxon>
    </lineage>
</organism>
<proteinExistence type="predicted"/>
<dbReference type="PANTHER" id="PTHR42942:SF1">
    <property type="entry name" value="ALKYLTRANSFERASE-LIKE PROTEIN 1"/>
    <property type="match status" value="1"/>
</dbReference>
<keyword evidence="4" id="KW-1185">Reference proteome</keyword>
<keyword evidence="1" id="KW-0227">DNA damage</keyword>
<evidence type="ECO:0000259" key="2">
    <source>
        <dbReference type="Pfam" id="PF01035"/>
    </source>
</evidence>